<dbReference type="RefSeq" id="WP_190259613.1">
    <property type="nucleotide sequence ID" value="NZ_QFGA01000005.1"/>
</dbReference>
<gene>
    <name evidence="2" type="ORF">Psch_04213</name>
</gene>
<evidence type="ECO:0000259" key="1">
    <source>
        <dbReference type="Pfam" id="PF13556"/>
    </source>
</evidence>
<evidence type="ECO:0000313" key="3">
    <source>
        <dbReference type="Proteomes" id="UP000298324"/>
    </source>
</evidence>
<dbReference type="InterPro" id="IPR051448">
    <property type="entry name" value="CdaR-like_regulators"/>
</dbReference>
<dbReference type="Proteomes" id="UP000298324">
    <property type="component" value="Unassembled WGS sequence"/>
</dbReference>
<evidence type="ECO:0000313" key="2">
    <source>
        <dbReference type="EMBL" id="TEB04084.1"/>
    </source>
</evidence>
<feature type="domain" description="PucR C-terminal helix-turn-helix" evidence="1">
    <location>
        <begin position="453"/>
        <end position="504"/>
    </location>
</feature>
<accession>A0A4Y7R4X9</accession>
<keyword evidence="3" id="KW-1185">Reference proteome</keyword>
<dbReference type="AlphaFoldDB" id="A0A4Y7R4X9"/>
<dbReference type="PANTHER" id="PTHR33744">
    <property type="entry name" value="CARBOHYDRATE DIACID REGULATOR"/>
    <property type="match status" value="1"/>
</dbReference>
<dbReference type="Pfam" id="PF13556">
    <property type="entry name" value="HTH_30"/>
    <property type="match status" value="1"/>
</dbReference>
<sequence>MQQIKNFILDLRPYSPRVISMPKHNTVVTNIDRITVNTDFVKNTLYIGYESQMQNTLRFLNGITLFLIEDMDEFNIPNKNDNCIMVFPRETDLDEISEKCASLISNQNLVFEDTYILLDAFLSQEKLQDIIEVAAQTINNPIIIIDNSYKVIASSSSCTTDDFQWNDIMSRGYCSYEFISMFNNIEEVKNETKLNQPFFSGCLASPLRRCISRLNVGRNHVGYLLSIEANGGISERNLIFLQVVSRLLAKMIDAGNRTVGGKLYSDYGSILLDCLNGNFSDRKMLMDCMKNTMFKLNSRYYIIVIDIGLYNNTYDIRVDHLREHINQVFKDAISVSYMNDAVILFESGMTEKEMMEYLSQYRDYYAKNKLRIGFSDSFDDLFLSRKYHDQTIRILKLLAKLNPSECIVSYENYKLYDLMLSGLRRNKTDINGYISRECAGIIEYDQQNDTRYFETLYYYIQFNKNLKSTADKLFIHKNTVSYRISRAKELFNIDLEDADVRLKFSYSYMLQELLKADLFD</sequence>
<organism evidence="2 3">
    <name type="scientific">Pelotomaculum schinkii</name>
    <dbReference type="NCBI Taxonomy" id="78350"/>
    <lineage>
        <taxon>Bacteria</taxon>
        <taxon>Bacillati</taxon>
        <taxon>Bacillota</taxon>
        <taxon>Clostridia</taxon>
        <taxon>Eubacteriales</taxon>
        <taxon>Desulfotomaculaceae</taxon>
        <taxon>Pelotomaculum</taxon>
    </lineage>
</organism>
<dbReference type="InterPro" id="IPR042070">
    <property type="entry name" value="PucR_C-HTH_sf"/>
</dbReference>
<proteinExistence type="predicted"/>
<dbReference type="InterPro" id="IPR025736">
    <property type="entry name" value="PucR_C-HTH_dom"/>
</dbReference>
<dbReference type="Gene3D" id="1.10.10.2840">
    <property type="entry name" value="PucR C-terminal helix-turn-helix domain"/>
    <property type="match status" value="1"/>
</dbReference>
<reference evidence="2 3" key="1">
    <citation type="journal article" date="2018" name="Environ. Microbiol.">
        <title>Novel energy conservation strategies and behaviour of Pelotomaculum schinkii driving syntrophic propionate catabolism.</title>
        <authorList>
            <person name="Hidalgo-Ahumada C.A.P."/>
            <person name="Nobu M.K."/>
            <person name="Narihiro T."/>
            <person name="Tamaki H."/>
            <person name="Liu W.T."/>
            <person name="Kamagata Y."/>
            <person name="Stams A.J.M."/>
            <person name="Imachi H."/>
            <person name="Sousa D.Z."/>
        </authorList>
    </citation>
    <scope>NUCLEOTIDE SEQUENCE [LARGE SCALE GENOMIC DNA]</scope>
    <source>
        <strain evidence="2 3">HH</strain>
    </source>
</reference>
<dbReference type="PANTHER" id="PTHR33744:SF1">
    <property type="entry name" value="DNA-BINDING TRANSCRIPTIONAL ACTIVATOR ADER"/>
    <property type="match status" value="1"/>
</dbReference>
<dbReference type="EMBL" id="QFGA01000005">
    <property type="protein sequence ID" value="TEB04084.1"/>
    <property type="molecule type" value="Genomic_DNA"/>
</dbReference>
<name>A0A4Y7R4X9_9FIRM</name>
<comment type="caution">
    <text evidence="2">The sequence shown here is derived from an EMBL/GenBank/DDBJ whole genome shotgun (WGS) entry which is preliminary data.</text>
</comment>
<protein>
    <submittedName>
        <fullName evidence="2">Carbohydrate diacid transcriptional activator CdaR</fullName>
    </submittedName>
</protein>